<dbReference type="Pfam" id="PF00722">
    <property type="entry name" value="Glyco_hydro_16"/>
    <property type="match status" value="1"/>
</dbReference>
<keyword evidence="2" id="KW-0378">Hydrolase</keyword>
<evidence type="ECO:0000313" key="5">
    <source>
        <dbReference type="EMBL" id="OMH80775.1"/>
    </source>
</evidence>
<evidence type="ECO:0000256" key="2">
    <source>
        <dbReference type="ARBA" id="ARBA00022801"/>
    </source>
</evidence>
<keyword evidence="6" id="KW-1185">Reference proteome</keyword>
<evidence type="ECO:0000256" key="1">
    <source>
        <dbReference type="ARBA" id="ARBA00022729"/>
    </source>
</evidence>
<dbReference type="Proteomes" id="UP000188320">
    <property type="component" value="Unassembled WGS sequence"/>
</dbReference>
<accession>A0A1R1PIE1</accession>
<proteinExistence type="predicted"/>
<keyword evidence="3 5" id="KW-0326">Glycosidase</keyword>
<gene>
    <name evidence="5" type="ORF">AX774_g5785</name>
</gene>
<evidence type="ECO:0000259" key="4">
    <source>
        <dbReference type="PROSITE" id="PS51762"/>
    </source>
</evidence>
<dbReference type="SUPFAM" id="SSF49899">
    <property type="entry name" value="Concanavalin A-like lectins/glucanases"/>
    <property type="match status" value="1"/>
</dbReference>
<dbReference type="PROSITE" id="PS01034">
    <property type="entry name" value="GH16_1"/>
    <property type="match status" value="1"/>
</dbReference>
<dbReference type="InterPro" id="IPR000757">
    <property type="entry name" value="Beta-glucanase-like"/>
</dbReference>
<evidence type="ECO:0000256" key="3">
    <source>
        <dbReference type="ARBA" id="ARBA00023295"/>
    </source>
</evidence>
<dbReference type="GO" id="GO:0005975">
    <property type="term" value="P:carbohydrate metabolic process"/>
    <property type="evidence" value="ECO:0007669"/>
    <property type="project" value="InterPro"/>
</dbReference>
<dbReference type="InterPro" id="IPR013320">
    <property type="entry name" value="ConA-like_dom_sf"/>
</dbReference>
<keyword evidence="1" id="KW-0732">Signal</keyword>
<protein>
    <submittedName>
        <fullName evidence="5">Putative glycosidase crf2</fullName>
    </submittedName>
</protein>
<feature type="domain" description="GH16" evidence="4">
    <location>
        <begin position="5"/>
        <end position="235"/>
    </location>
</feature>
<dbReference type="PROSITE" id="PS51762">
    <property type="entry name" value="GH16_2"/>
    <property type="match status" value="1"/>
</dbReference>
<sequence length="277" mass="29823">MAGVCEIANSFSPQSCWAAQTCQNRAYTFQDPSSLKNIVNVSGSSDSTPFISTFQPDNASIANGNLVVSMANGGNNKGFGSTVMLNSDIGVGTYTARIKTASVAPGVVSAFALRNNNNGDELDFEWVGKSPNEVQTNYYWNGVLDYTNMVSHDVGANTSADFHDYTFVVGQDSMQFIVDGKVARVLTKQSTFDAATNTYKFPGTKYSLFFSIWDGGNSGQDGTAQWAGTPTPWGPNTVYTMHVNSLSVQCNSQPPTPPTSSVYTTTQVHYVTKCYAK</sequence>
<dbReference type="EMBL" id="LSSK01001083">
    <property type="protein sequence ID" value="OMH80775.1"/>
    <property type="molecule type" value="Genomic_DNA"/>
</dbReference>
<dbReference type="InterPro" id="IPR050546">
    <property type="entry name" value="Glycosyl_Hydrlase_16"/>
</dbReference>
<dbReference type="AlphaFoldDB" id="A0A1R1PIE1"/>
<evidence type="ECO:0000313" key="6">
    <source>
        <dbReference type="Proteomes" id="UP000188320"/>
    </source>
</evidence>
<comment type="caution">
    <text evidence="5">The sequence shown here is derived from an EMBL/GenBank/DDBJ whole genome shotgun (WGS) entry which is preliminary data.</text>
</comment>
<dbReference type="PANTHER" id="PTHR10963">
    <property type="entry name" value="GLYCOSYL HYDROLASE-RELATED"/>
    <property type="match status" value="1"/>
</dbReference>
<dbReference type="GO" id="GO:0004553">
    <property type="term" value="F:hydrolase activity, hydrolyzing O-glycosyl compounds"/>
    <property type="evidence" value="ECO:0007669"/>
    <property type="project" value="InterPro"/>
</dbReference>
<dbReference type="OrthoDB" id="4781at2759"/>
<dbReference type="InterPro" id="IPR008263">
    <property type="entry name" value="GH16_AS"/>
</dbReference>
<dbReference type="PANTHER" id="PTHR10963:SF22">
    <property type="entry name" value="GLYCOSIDASE CRH2-RELATED"/>
    <property type="match status" value="1"/>
</dbReference>
<organism evidence="5 6">
    <name type="scientific">Zancudomyces culisetae</name>
    <name type="common">Gut fungus</name>
    <name type="synonym">Smittium culisetae</name>
    <dbReference type="NCBI Taxonomy" id="1213189"/>
    <lineage>
        <taxon>Eukaryota</taxon>
        <taxon>Fungi</taxon>
        <taxon>Fungi incertae sedis</taxon>
        <taxon>Zoopagomycota</taxon>
        <taxon>Kickxellomycotina</taxon>
        <taxon>Harpellomycetes</taxon>
        <taxon>Harpellales</taxon>
        <taxon>Legeriomycetaceae</taxon>
        <taxon>Zancudomyces</taxon>
    </lineage>
</organism>
<name>A0A1R1PIE1_ZANCU</name>
<reference evidence="6" key="1">
    <citation type="submission" date="2017-01" db="EMBL/GenBank/DDBJ databases">
        <authorList>
            <person name="Wang Y."/>
            <person name="White M."/>
            <person name="Kvist S."/>
            <person name="Moncalvo J.-M."/>
        </authorList>
    </citation>
    <scope>NUCLEOTIDE SEQUENCE [LARGE SCALE GENOMIC DNA]</scope>
    <source>
        <strain evidence="6">COL-18-3</strain>
    </source>
</reference>
<dbReference type="Gene3D" id="2.60.120.200">
    <property type="match status" value="1"/>
</dbReference>